<keyword evidence="2" id="KW-0813">Transport</keyword>
<evidence type="ECO:0000256" key="6">
    <source>
        <dbReference type="SAM" id="Phobius"/>
    </source>
</evidence>
<keyword evidence="4 6" id="KW-1133">Transmembrane helix</keyword>
<keyword evidence="3 6" id="KW-0812">Transmembrane</keyword>
<organism evidence="7 8">
    <name type="scientific">Paractinoplanes brasiliensis</name>
    <dbReference type="NCBI Taxonomy" id="52695"/>
    <lineage>
        <taxon>Bacteria</taxon>
        <taxon>Bacillati</taxon>
        <taxon>Actinomycetota</taxon>
        <taxon>Actinomycetes</taxon>
        <taxon>Micromonosporales</taxon>
        <taxon>Micromonosporaceae</taxon>
        <taxon>Paractinoplanes</taxon>
    </lineage>
</organism>
<evidence type="ECO:0000256" key="2">
    <source>
        <dbReference type="ARBA" id="ARBA00022448"/>
    </source>
</evidence>
<evidence type="ECO:0000256" key="4">
    <source>
        <dbReference type="ARBA" id="ARBA00022989"/>
    </source>
</evidence>
<keyword evidence="5 6" id="KW-0472">Membrane</keyword>
<gene>
    <name evidence="7" type="ORF">C8E87_3679</name>
</gene>
<feature type="transmembrane region" description="Helical" evidence="6">
    <location>
        <begin position="108"/>
        <end position="126"/>
    </location>
</feature>
<feature type="transmembrane region" description="Helical" evidence="6">
    <location>
        <begin position="138"/>
        <end position="164"/>
    </location>
</feature>
<dbReference type="RefSeq" id="WP_133874209.1">
    <property type="nucleotide sequence ID" value="NZ_BOMD01000001.1"/>
</dbReference>
<dbReference type="Pfam" id="PF01384">
    <property type="entry name" value="PHO4"/>
    <property type="match status" value="2"/>
</dbReference>
<evidence type="ECO:0000313" key="7">
    <source>
        <dbReference type="EMBL" id="TDO39972.1"/>
    </source>
</evidence>
<dbReference type="AlphaFoldDB" id="A0A4R6JVU7"/>
<accession>A0A4R6JVU7</accession>
<dbReference type="GO" id="GO:0035435">
    <property type="term" value="P:phosphate ion transmembrane transport"/>
    <property type="evidence" value="ECO:0007669"/>
    <property type="project" value="TreeGrafter"/>
</dbReference>
<evidence type="ECO:0000256" key="5">
    <source>
        <dbReference type="ARBA" id="ARBA00023136"/>
    </source>
</evidence>
<dbReference type="GO" id="GO:0016020">
    <property type="term" value="C:membrane"/>
    <property type="evidence" value="ECO:0007669"/>
    <property type="project" value="UniProtKB-SubCell"/>
</dbReference>
<evidence type="ECO:0000256" key="3">
    <source>
        <dbReference type="ARBA" id="ARBA00022692"/>
    </source>
</evidence>
<feature type="transmembrane region" description="Helical" evidence="6">
    <location>
        <begin position="221"/>
        <end position="243"/>
    </location>
</feature>
<sequence length="337" mass="35316">MSPEFFAVLAVIIAAMAFDYTNGFHDAANAIATSISTRALTPRVALAMAAVGNFIGAHLGGEVAKTVGDGLVDLKLGIPSLGVVFAGVLGAVTWNLITWWFGLPSSSSHALFGGLVGATLMAGPSLGDVQWHTIIEKVLIPMVASPVVGLLLGFLVMVAIMWIFRRGNPGKLNRGFRVAQTLSAAAMSVGHGIQDAAKTMGIVVLALYTGGFQSSPTHIPWWVYITTATMLAAGTYSGGWRIIRTLGRKIIDLGPAEGFAAETVASSVLFFNAYVLHAPISTTHTITSAIMGVGATKRLNAVRWNVAGNIVIAWVTTFPAAGLIACLLYFACRPIFG</sequence>
<dbReference type="InterPro" id="IPR001204">
    <property type="entry name" value="Phos_transporter"/>
</dbReference>
<name>A0A4R6JVU7_9ACTN</name>
<dbReference type="Proteomes" id="UP000294901">
    <property type="component" value="Unassembled WGS sequence"/>
</dbReference>
<feature type="transmembrane region" description="Helical" evidence="6">
    <location>
        <begin position="41"/>
        <end position="60"/>
    </location>
</feature>
<dbReference type="PANTHER" id="PTHR11101:SF80">
    <property type="entry name" value="PHOSPHATE TRANSPORTER"/>
    <property type="match status" value="1"/>
</dbReference>
<comment type="subcellular location">
    <subcellularLocation>
        <location evidence="1">Membrane</location>
        <topology evidence="1">Multi-pass membrane protein</topology>
    </subcellularLocation>
</comment>
<dbReference type="OrthoDB" id="9779554at2"/>
<comment type="caution">
    <text evidence="7">The sequence shown here is derived from an EMBL/GenBank/DDBJ whole genome shotgun (WGS) entry which is preliminary data.</text>
</comment>
<feature type="transmembrane region" description="Helical" evidence="6">
    <location>
        <begin position="81"/>
        <end position="102"/>
    </location>
</feature>
<proteinExistence type="predicted"/>
<dbReference type="PANTHER" id="PTHR11101">
    <property type="entry name" value="PHOSPHATE TRANSPORTER"/>
    <property type="match status" value="1"/>
</dbReference>
<dbReference type="EMBL" id="SNWR01000001">
    <property type="protein sequence ID" value="TDO39972.1"/>
    <property type="molecule type" value="Genomic_DNA"/>
</dbReference>
<evidence type="ECO:0000313" key="8">
    <source>
        <dbReference type="Proteomes" id="UP000294901"/>
    </source>
</evidence>
<feature type="transmembrane region" description="Helical" evidence="6">
    <location>
        <begin position="306"/>
        <end position="331"/>
    </location>
</feature>
<protein>
    <submittedName>
        <fullName evidence="7">PiT family inorganic phosphate transporter</fullName>
    </submittedName>
</protein>
<dbReference type="GO" id="GO:0005315">
    <property type="term" value="F:phosphate transmembrane transporter activity"/>
    <property type="evidence" value="ECO:0007669"/>
    <property type="project" value="InterPro"/>
</dbReference>
<evidence type="ECO:0000256" key="1">
    <source>
        <dbReference type="ARBA" id="ARBA00004141"/>
    </source>
</evidence>
<reference evidence="7 8" key="1">
    <citation type="submission" date="2019-03" db="EMBL/GenBank/DDBJ databases">
        <title>Sequencing the genomes of 1000 actinobacteria strains.</title>
        <authorList>
            <person name="Klenk H.-P."/>
        </authorList>
    </citation>
    <scope>NUCLEOTIDE SEQUENCE [LARGE SCALE GENOMIC DNA]</scope>
    <source>
        <strain evidence="7 8">DSM 43805</strain>
    </source>
</reference>
<keyword evidence="8" id="KW-1185">Reference proteome</keyword>